<proteinExistence type="predicted"/>
<dbReference type="Proteomes" id="UP000694414">
    <property type="component" value="Unplaced"/>
</dbReference>
<dbReference type="GeneTree" id="ENSGT00900000143228"/>
<organism evidence="1 2">
    <name type="scientific">Prolemur simus</name>
    <name type="common">Greater bamboo lemur</name>
    <name type="synonym">Hapalemur simus</name>
    <dbReference type="NCBI Taxonomy" id="1328070"/>
    <lineage>
        <taxon>Eukaryota</taxon>
        <taxon>Metazoa</taxon>
        <taxon>Chordata</taxon>
        <taxon>Craniata</taxon>
        <taxon>Vertebrata</taxon>
        <taxon>Euteleostomi</taxon>
        <taxon>Mammalia</taxon>
        <taxon>Eutheria</taxon>
        <taxon>Euarchontoglires</taxon>
        <taxon>Primates</taxon>
        <taxon>Strepsirrhini</taxon>
        <taxon>Lemuriformes</taxon>
        <taxon>Lemuridae</taxon>
        <taxon>Prolemur</taxon>
    </lineage>
</organism>
<accession>A0A8C9AJL7</accession>
<evidence type="ECO:0000313" key="2">
    <source>
        <dbReference type="Proteomes" id="UP000694414"/>
    </source>
</evidence>
<reference evidence="1" key="2">
    <citation type="submission" date="2025-09" db="UniProtKB">
        <authorList>
            <consortium name="Ensembl"/>
        </authorList>
    </citation>
    <scope>IDENTIFICATION</scope>
</reference>
<reference evidence="1" key="1">
    <citation type="submission" date="2025-08" db="UniProtKB">
        <authorList>
            <consortium name="Ensembl"/>
        </authorList>
    </citation>
    <scope>IDENTIFICATION</scope>
</reference>
<sequence>INMNSLGSESNEEDCDLIWEEKEEDKKGMNLVDKKDYYVGVTSDLEQGATDALEPSAYQESVGAFSEHMTSLASVLKARDAHYHQLHPPNGTGQLITKFSCS</sequence>
<evidence type="ECO:0000313" key="1">
    <source>
        <dbReference type="Ensembl" id="ENSPSMP00000034408.1"/>
    </source>
</evidence>
<name>A0A8C9AJL7_PROSS</name>
<keyword evidence="2" id="KW-1185">Reference proteome</keyword>
<dbReference type="Ensembl" id="ENSPSMT00000039666.1">
    <property type="protein sequence ID" value="ENSPSMP00000034408.1"/>
    <property type="gene ID" value="ENSPSMG00000023711.1"/>
</dbReference>
<protein>
    <submittedName>
        <fullName evidence="1">Uncharacterized protein</fullName>
    </submittedName>
</protein>
<dbReference type="AlphaFoldDB" id="A0A8C9AJL7"/>